<keyword evidence="2" id="KW-1185">Reference proteome</keyword>
<comment type="caution">
    <text evidence="1">The sequence shown here is derived from an EMBL/GenBank/DDBJ whole genome shotgun (WGS) entry which is preliminary data.</text>
</comment>
<dbReference type="RefSeq" id="WP_379682354.1">
    <property type="nucleotide sequence ID" value="NZ_JBHLYW010000006.1"/>
</dbReference>
<evidence type="ECO:0000313" key="2">
    <source>
        <dbReference type="Proteomes" id="UP001589734"/>
    </source>
</evidence>
<dbReference type="Proteomes" id="UP001589734">
    <property type="component" value="Unassembled WGS sequence"/>
</dbReference>
<organism evidence="1 2">
    <name type="scientific">Flavobacterium procerum</name>
    <dbReference type="NCBI Taxonomy" id="1455569"/>
    <lineage>
        <taxon>Bacteria</taxon>
        <taxon>Pseudomonadati</taxon>
        <taxon>Bacteroidota</taxon>
        <taxon>Flavobacteriia</taxon>
        <taxon>Flavobacteriales</taxon>
        <taxon>Flavobacteriaceae</taxon>
        <taxon>Flavobacterium</taxon>
    </lineage>
</organism>
<accession>A0ABV6BND0</accession>
<dbReference type="EMBL" id="JBHLYW010000006">
    <property type="protein sequence ID" value="MFC0076453.1"/>
    <property type="molecule type" value="Genomic_DNA"/>
</dbReference>
<gene>
    <name evidence="1" type="ORF">ACFFLS_05340</name>
</gene>
<sequence length="42" mass="4770">MIENKKNEKDVVNEGFSVVNGCFFVVGKIDLFQLNKLLKVIV</sequence>
<name>A0ABV6BND0_9FLAO</name>
<protein>
    <submittedName>
        <fullName evidence="1">Uncharacterized protein</fullName>
    </submittedName>
</protein>
<evidence type="ECO:0000313" key="1">
    <source>
        <dbReference type="EMBL" id="MFC0076453.1"/>
    </source>
</evidence>
<reference evidence="1 2" key="1">
    <citation type="submission" date="2024-09" db="EMBL/GenBank/DDBJ databases">
        <authorList>
            <person name="Sun Q."/>
            <person name="Mori K."/>
        </authorList>
    </citation>
    <scope>NUCLEOTIDE SEQUENCE [LARGE SCALE GENOMIC DNA]</scope>
    <source>
        <strain evidence="1 2">CGMCC 1.12926</strain>
    </source>
</reference>
<proteinExistence type="predicted"/>